<reference evidence="10" key="3">
    <citation type="submission" date="2025-09" db="UniProtKB">
        <authorList>
            <consortium name="Ensembl"/>
        </authorList>
    </citation>
    <scope>IDENTIFICATION</scope>
</reference>
<dbReference type="FunCoup" id="W5NAR5">
    <property type="interactions" value="1127"/>
</dbReference>
<protein>
    <recommendedName>
        <fullName evidence="4">NADH dehydrogenase [ubiquinone] 1 alpha subcomplex assembly factor 3</fullName>
    </recommendedName>
</protein>
<evidence type="ECO:0000313" key="10">
    <source>
        <dbReference type="Ensembl" id="ENSLOCP00000017724.1"/>
    </source>
</evidence>
<dbReference type="EMBL" id="AHAT01014919">
    <property type="status" value="NOT_ANNOTATED_CDS"/>
    <property type="molecule type" value="Genomic_DNA"/>
</dbReference>
<evidence type="ECO:0000256" key="4">
    <source>
        <dbReference type="ARBA" id="ARBA00021776"/>
    </source>
</evidence>
<dbReference type="Proteomes" id="UP000018468">
    <property type="component" value="Linkage group LG5"/>
</dbReference>
<dbReference type="Pfam" id="PF04430">
    <property type="entry name" value="DUF498"/>
    <property type="match status" value="1"/>
</dbReference>
<dbReference type="GO" id="GO:0005634">
    <property type="term" value="C:nucleus"/>
    <property type="evidence" value="ECO:0007669"/>
    <property type="project" value="UniProtKB-SubCell"/>
</dbReference>
<dbReference type="AlphaFoldDB" id="W5NAR5"/>
<dbReference type="GeneTree" id="ENSGT00390000018312"/>
<dbReference type="InterPro" id="IPR036748">
    <property type="entry name" value="MTH938-like_sf"/>
</dbReference>
<keyword evidence="5" id="KW-0999">Mitochondrion inner membrane</keyword>
<name>W5NAR5_LEPOC</name>
<comment type="similarity">
    <text evidence="9">Belongs to the NDUFAF3 family.</text>
</comment>
<keyword evidence="8" id="KW-0539">Nucleus</keyword>
<evidence type="ECO:0000256" key="8">
    <source>
        <dbReference type="ARBA" id="ARBA00023242"/>
    </source>
</evidence>
<accession>W5NAR5</accession>
<dbReference type="GO" id="GO:0005743">
    <property type="term" value="C:mitochondrial inner membrane"/>
    <property type="evidence" value="ECO:0000318"/>
    <property type="project" value="GO_Central"/>
</dbReference>
<evidence type="ECO:0000256" key="9">
    <source>
        <dbReference type="ARBA" id="ARBA00049984"/>
    </source>
</evidence>
<evidence type="ECO:0000313" key="11">
    <source>
        <dbReference type="Proteomes" id="UP000018468"/>
    </source>
</evidence>
<dbReference type="CDD" id="cd05125">
    <property type="entry name" value="Mth938_2P1-like"/>
    <property type="match status" value="1"/>
</dbReference>
<dbReference type="SUPFAM" id="SSF64076">
    <property type="entry name" value="MTH938-like"/>
    <property type="match status" value="1"/>
</dbReference>
<evidence type="ECO:0000256" key="2">
    <source>
        <dbReference type="ARBA" id="ARBA00004123"/>
    </source>
</evidence>
<dbReference type="InterPro" id="IPR034095">
    <property type="entry name" value="NDUF3"/>
</dbReference>
<evidence type="ECO:0000256" key="5">
    <source>
        <dbReference type="ARBA" id="ARBA00022792"/>
    </source>
</evidence>
<dbReference type="InterPro" id="IPR007523">
    <property type="entry name" value="NDUFAF3/AAMDC"/>
</dbReference>
<reference evidence="10" key="2">
    <citation type="submission" date="2025-08" db="UniProtKB">
        <authorList>
            <consortium name="Ensembl"/>
        </authorList>
    </citation>
    <scope>IDENTIFICATION</scope>
</reference>
<dbReference type="PANTHER" id="PTHR21192:SF2">
    <property type="entry name" value="NADH DEHYDROGENASE [UBIQUINONE] 1 ALPHA SUBCOMPLEX ASSEMBLY FACTOR 3"/>
    <property type="match status" value="1"/>
</dbReference>
<keyword evidence="7" id="KW-0472">Membrane</keyword>
<dbReference type="Gene3D" id="3.40.1230.10">
    <property type="entry name" value="MTH938-like"/>
    <property type="match status" value="1"/>
</dbReference>
<dbReference type="eggNOG" id="KOG3363">
    <property type="taxonomic scope" value="Eukaryota"/>
</dbReference>
<evidence type="ECO:0000256" key="7">
    <source>
        <dbReference type="ARBA" id="ARBA00023136"/>
    </source>
</evidence>
<dbReference type="HOGENOM" id="CLU_1061565_0_0_1"/>
<dbReference type="GO" id="GO:0032981">
    <property type="term" value="P:mitochondrial respiratory chain complex I assembly"/>
    <property type="evidence" value="ECO:0000318"/>
    <property type="project" value="GO_Central"/>
</dbReference>
<dbReference type="Bgee" id="ENSLOCG00000014399">
    <property type="expression patterns" value="Expressed in pharyngeal gill and 13 other cell types or tissues"/>
</dbReference>
<dbReference type="PANTHER" id="PTHR21192">
    <property type="entry name" value="NUCLEAR PROTEIN E3-3"/>
    <property type="match status" value="1"/>
</dbReference>
<keyword evidence="11" id="KW-1185">Reference proteome</keyword>
<comment type="function">
    <text evidence="1">Essential factor for the assembly of mitochondrial NADH:ubiquinone oxidoreductase complex (complex I).</text>
</comment>
<dbReference type="STRING" id="7918.ENSLOCP00000017724"/>
<dbReference type="FunFam" id="3.40.1230.10:FF:000002">
    <property type="entry name" value="NADH dehydrogenase [ubiquinone] 1 alpha subcomplex assembly factor 3"/>
    <property type="match status" value="1"/>
</dbReference>
<sequence>MILDETICLRRSKQSPYYFSQGEFISVPVGGSTNRFTSTSTLLHLPIGPPSLPPAPAVCAAVNLFPPASSAVVRFRAGGGMALAGCVRLLSRGSAPGLRLGRGALPATTSPPLSRSHRLTPSDDELYQRTSVSVLQKEGGAALIQSYSPRGFLVDGNRVLGPCALLPPAILQWNVGSYKDICEESLALFHLLEPRIEILVLGTGASVERLDPQVLAFMRRKGIAVEVQDTPNACATFNFLCSERRIVAAGLIPPPVVRTDAD</sequence>
<evidence type="ECO:0000256" key="6">
    <source>
        <dbReference type="ARBA" id="ARBA00023128"/>
    </source>
</evidence>
<dbReference type="InParanoid" id="W5NAR5"/>
<comment type="subcellular location">
    <subcellularLocation>
        <location evidence="3">Mitochondrion inner membrane</location>
    </subcellularLocation>
    <subcellularLocation>
        <location evidence="2">Nucleus</location>
    </subcellularLocation>
</comment>
<evidence type="ECO:0000256" key="3">
    <source>
        <dbReference type="ARBA" id="ARBA00004273"/>
    </source>
</evidence>
<proteinExistence type="inferred from homology"/>
<evidence type="ECO:0000256" key="1">
    <source>
        <dbReference type="ARBA" id="ARBA00004069"/>
    </source>
</evidence>
<keyword evidence="6" id="KW-0496">Mitochondrion</keyword>
<reference evidence="11" key="1">
    <citation type="submission" date="2011-12" db="EMBL/GenBank/DDBJ databases">
        <title>The Draft Genome of Lepisosteus oculatus.</title>
        <authorList>
            <consortium name="The Broad Institute Genome Assembly &amp; Analysis Group"/>
            <consortium name="Computational R&amp;D Group"/>
            <consortium name="and Sequencing Platform"/>
            <person name="Di Palma F."/>
            <person name="Alfoldi J."/>
            <person name="Johnson J."/>
            <person name="Berlin A."/>
            <person name="Gnerre S."/>
            <person name="Jaffe D."/>
            <person name="MacCallum I."/>
            <person name="Young S."/>
            <person name="Walker B.J."/>
            <person name="Lander E.S."/>
            <person name="Lindblad-Toh K."/>
        </authorList>
    </citation>
    <scope>NUCLEOTIDE SEQUENCE [LARGE SCALE GENOMIC DNA]</scope>
</reference>
<dbReference type="Ensembl" id="ENSLOCT00000017756.1">
    <property type="protein sequence ID" value="ENSLOCP00000017724.1"/>
    <property type="gene ID" value="ENSLOCG00000014399.1"/>
</dbReference>
<organism evidence="10 11">
    <name type="scientific">Lepisosteus oculatus</name>
    <name type="common">Spotted gar</name>
    <dbReference type="NCBI Taxonomy" id="7918"/>
    <lineage>
        <taxon>Eukaryota</taxon>
        <taxon>Metazoa</taxon>
        <taxon>Chordata</taxon>
        <taxon>Craniata</taxon>
        <taxon>Vertebrata</taxon>
        <taxon>Euteleostomi</taxon>
        <taxon>Actinopterygii</taxon>
        <taxon>Neopterygii</taxon>
        <taxon>Holostei</taxon>
        <taxon>Semionotiformes</taxon>
        <taxon>Lepisosteidae</taxon>
        <taxon>Lepisosteus</taxon>
    </lineage>
</organism>